<evidence type="ECO:0000313" key="1">
    <source>
        <dbReference type="EMBL" id="GAA2722308.1"/>
    </source>
</evidence>
<comment type="caution">
    <text evidence="1">The sequence shown here is derived from an EMBL/GenBank/DDBJ whole genome shotgun (WGS) entry which is preliminary data.</text>
</comment>
<keyword evidence="2" id="KW-1185">Reference proteome</keyword>
<gene>
    <name evidence="1" type="ORF">GCM10010315_47250</name>
</gene>
<proteinExistence type="predicted"/>
<protein>
    <submittedName>
        <fullName evidence="1">Uncharacterized protein</fullName>
    </submittedName>
</protein>
<name>A0ABN3U2A2_9ACTN</name>
<evidence type="ECO:0000313" key="2">
    <source>
        <dbReference type="Proteomes" id="UP001500886"/>
    </source>
</evidence>
<sequence length="104" mass="11480">MYLIKDRRACTVSGKRKRICSVVSRFTTVRGVIVKGRHKRFQERRRGSAPRRHPLADQVYDALTIVIVVVVVAVCAPGMKPEALGLVGLVASIVGSRSRMGAHR</sequence>
<dbReference type="EMBL" id="BAAASL010000019">
    <property type="protein sequence ID" value="GAA2722308.1"/>
    <property type="molecule type" value="Genomic_DNA"/>
</dbReference>
<dbReference type="Proteomes" id="UP001500886">
    <property type="component" value="Unassembled WGS sequence"/>
</dbReference>
<reference evidence="1 2" key="1">
    <citation type="journal article" date="2019" name="Int. J. Syst. Evol. Microbiol.">
        <title>The Global Catalogue of Microorganisms (GCM) 10K type strain sequencing project: providing services to taxonomists for standard genome sequencing and annotation.</title>
        <authorList>
            <consortium name="The Broad Institute Genomics Platform"/>
            <consortium name="The Broad Institute Genome Sequencing Center for Infectious Disease"/>
            <person name="Wu L."/>
            <person name="Ma J."/>
        </authorList>
    </citation>
    <scope>NUCLEOTIDE SEQUENCE [LARGE SCALE GENOMIC DNA]</scope>
    <source>
        <strain evidence="1 2">JCM 4542</strain>
    </source>
</reference>
<accession>A0ABN3U2A2</accession>
<organism evidence="1 2">
    <name type="scientific">Streptomyces luteosporeus</name>
    <dbReference type="NCBI Taxonomy" id="173856"/>
    <lineage>
        <taxon>Bacteria</taxon>
        <taxon>Bacillati</taxon>
        <taxon>Actinomycetota</taxon>
        <taxon>Actinomycetes</taxon>
        <taxon>Kitasatosporales</taxon>
        <taxon>Streptomycetaceae</taxon>
        <taxon>Streptomyces</taxon>
    </lineage>
</organism>